<keyword evidence="2" id="KW-0067">ATP-binding</keyword>
<evidence type="ECO:0000256" key="1">
    <source>
        <dbReference type="ARBA" id="ARBA00022741"/>
    </source>
</evidence>
<evidence type="ECO:0000313" key="4">
    <source>
        <dbReference type="EMBL" id="CAK8987952.1"/>
    </source>
</evidence>
<dbReference type="Gene3D" id="3.40.50.300">
    <property type="entry name" value="P-loop containing nucleotide triphosphate hydrolases"/>
    <property type="match status" value="1"/>
</dbReference>
<accession>A0ABP0HD28</accession>
<name>A0ABP0HD28_9DINO</name>
<dbReference type="SUPFAM" id="SSF52540">
    <property type="entry name" value="P-loop containing nucleoside triphosphate hydrolases"/>
    <property type="match status" value="1"/>
</dbReference>
<dbReference type="InterPro" id="IPR010488">
    <property type="entry name" value="Zeta_toxin_domain"/>
</dbReference>
<gene>
    <name evidence="4" type="ORF">CCMP2556_LOCUS1069</name>
</gene>
<feature type="domain" description="Zeta toxin" evidence="3">
    <location>
        <begin position="155"/>
        <end position="305"/>
    </location>
</feature>
<evidence type="ECO:0000313" key="5">
    <source>
        <dbReference type="Proteomes" id="UP001642484"/>
    </source>
</evidence>
<keyword evidence="1" id="KW-0547">Nucleotide-binding</keyword>
<protein>
    <recommendedName>
        <fullName evidence="3">Zeta toxin domain-containing protein</fullName>
    </recommendedName>
</protein>
<comment type="caution">
    <text evidence="4">The sequence shown here is derived from an EMBL/GenBank/DDBJ whole genome shotgun (WGS) entry which is preliminary data.</text>
</comment>
<dbReference type="Proteomes" id="UP001642484">
    <property type="component" value="Unassembled WGS sequence"/>
</dbReference>
<dbReference type="Pfam" id="PF06414">
    <property type="entry name" value="Zeta_toxin"/>
    <property type="match status" value="1"/>
</dbReference>
<organism evidence="4 5">
    <name type="scientific">Durusdinium trenchii</name>
    <dbReference type="NCBI Taxonomy" id="1381693"/>
    <lineage>
        <taxon>Eukaryota</taxon>
        <taxon>Sar</taxon>
        <taxon>Alveolata</taxon>
        <taxon>Dinophyceae</taxon>
        <taxon>Suessiales</taxon>
        <taxon>Symbiodiniaceae</taxon>
        <taxon>Durusdinium</taxon>
    </lineage>
</organism>
<proteinExistence type="predicted"/>
<reference evidence="4 5" key="1">
    <citation type="submission" date="2024-02" db="EMBL/GenBank/DDBJ databases">
        <authorList>
            <person name="Chen Y."/>
            <person name="Shah S."/>
            <person name="Dougan E. K."/>
            <person name="Thang M."/>
            <person name="Chan C."/>
        </authorList>
    </citation>
    <scope>NUCLEOTIDE SEQUENCE [LARGE SCALE GENOMIC DNA]</scope>
</reference>
<sequence length="369" mass="40637">MESFSGGAALPRIVQSVRHCAVSGVPVHQIGPWRHHCPGRSLRRLHAYPGCITSLIACLVSSSKVSRRVRVTPKIGNHVASLKAGPADLPHYFPRNIDLSKVDDSLDAEVASDDDICELIGYDLGEGLSGEISEPFTENELLEAYTASGFYSAKRARQKAAMWLIGPSACGKSTLAPKAAQWAGMDIEGYVTIDGEAFRDAHQGYQKAISEGHQHGCVWWNAYLGIRENINEEKQQLLDRAKQDGKNLMIPSTCLRRSQCVDVAEDLVQAGYEIHVVGVFGDKGTIVERGRKRASNQGKRYDPREFELALKMFAPMLRLCTGMWRMVCTTDAPSSQKQFGGKAPLTENDIERICKDVFSMYTEADVACS</sequence>
<dbReference type="EMBL" id="CAXAMN010000336">
    <property type="protein sequence ID" value="CAK8987952.1"/>
    <property type="molecule type" value="Genomic_DNA"/>
</dbReference>
<dbReference type="InterPro" id="IPR027417">
    <property type="entry name" value="P-loop_NTPase"/>
</dbReference>
<keyword evidence="5" id="KW-1185">Reference proteome</keyword>
<evidence type="ECO:0000259" key="3">
    <source>
        <dbReference type="Pfam" id="PF06414"/>
    </source>
</evidence>
<evidence type="ECO:0000256" key="2">
    <source>
        <dbReference type="ARBA" id="ARBA00022840"/>
    </source>
</evidence>